<dbReference type="EMBL" id="LLXJ01002442">
    <property type="protein sequence ID" value="PKB98846.1"/>
    <property type="molecule type" value="Genomic_DNA"/>
</dbReference>
<protein>
    <submittedName>
        <fullName evidence="1">Uncharacterized protein</fullName>
    </submittedName>
</protein>
<dbReference type="SMART" id="SM00671">
    <property type="entry name" value="SEL1"/>
    <property type="match status" value="1"/>
</dbReference>
<dbReference type="InterPro" id="IPR052748">
    <property type="entry name" value="ISR_Activator"/>
</dbReference>
<dbReference type="InterPro" id="IPR011990">
    <property type="entry name" value="TPR-like_helical_dom_sf"/>
</dbReference>
<dbReference type="InterPro" id="IPR006597">
    <property type="entry name" value="Sel1-like"/>
</dbReference>
<name>A0A2N0NWA5_9GLOM</name>
<dbReference type="Pfam" id="PF08238">
    <property type="entry name" value="Sel1"/>
    <property type="match status" value="2"/>
</dbReference>
<proteinExistence type="predicted"/>
<accession>A0A2N0NWA5</accession>
<dbReference type="PANTHER" id="PTHR45011">
    <property type="entry name" value="DAP3-BINDING CELL DEATH ENHANCER 1"/>
    <property type="match status" value="1"/>
</dbReference>
<organism evidence="1 2">
    <name type="scientific">Rhizophagus irregularis</name>
    <dbReference type="NCBI Taxonomy" id="588596"/>
    <lineage>
        <taxon>Eukaryota</taxon>
        <taxon>Fungi</taxon>
        <taxon>Fungi incertae sedis</taxon>
        <taxon>Mucoromycota</taxon>
        <taxon>Glomeromycotina</taxon>
        <taxon>Glomeromycetes</taxon>
        <taxon>Glomerales</taxon>
        <taxon>Glomeraceae</taxon>
        <taxon>Rhizophagus</taxon>
    </lineage>
</organism>
<comment type="caution">
    <text evidence="1">The sequence shown here is derived from an EMBL/GenBank/DDBJ whole genome shotgun (WGS) entry which is preliminary data.</text>
</comment>
<dbReference type="AlphaFoldDB" id="A0A2N0NWA5"/>
<reference evidence="1 2" key="2">
    <citation type="submission" date="2017-09" db="EMBL/GenBank/DDBJ databases">
        <title>Extensive intraspecific genome diversity in a model arbuscular mycorrhizal fungus.</title>
        <authorList>
            <person name="Chen E.C."/>
            <person name="Morin E."/>
            <person name="Beaudet D."/>
            <person name="Noel J."/>
            <person name="Ndikumana S."/>
            <person name="Charron P."/>
            <person name="St-Onge C."/>
            <person name="Giorgi J."/>
            <person name="Grigoriev I.V."/>
            <person name="Roux C."/>
            <person name="Martin F.M."/>
            <person name="Corradi N."/>
        </authorList>
    </citation>
    <scope>NUCLEOTIDE SEQUENCE [LARGE SCALE GENOMIC DNA]</scope>
    <source>
        <strain evidence="1 2">A5</strain>
    </source>
</reference>
<reference evidence="1 2" key="1">
    <citation type="submission" date="2016-04" db="EMBL/GenBank/DDBJ databases">
        <title>Genome analyses suggest a sexual origin of heterokaryosis in a supposedly ancient asexual fungus.</title>
        <authorList>
            <person name="Ropars J."/>
            <person name="Sedzielewska K."/>
            <person name="Noel J."/>
            <person name="Charron P."/>
            <person name="Farinelli L."/>
            <person name="Marton T."/>
            <person name="Kruger M."/>
            <person name="Pelin A."/>
            <person name="Brachmann A."/>
            <person name="Corradi N."/>
        </authorList>
    </citation>
    <scope>NUCLEOTIDE SEQUENCE [LARGE SCALE GENOMIC DNA]</scope>
    <source>
        <strain evidence="1 2">A5</strain>
    </source>
</reference>
<evidence type="ECO:0000313" key="2">
    <source>
        <dbReference type="Proteomes" id="UP000232722"/>
    </source>
</evidence>
<sequence>MQKAFDLFQQAANLGNSSAQYNLAAMFEDGYGIKKDMNQAIYWYKKSAEQDYQNAKDRLMELQIVQTVYWLGMSISK</sequence>
<dbReference type="SUPFAM" id="SSF81901">
    <property type="entry name" value="HCP-like"/>
    <property type="match status" value="1"/>
</dbReference>
<evidence type="ECO:0000313" key="1">
    <source>
        <dbReference type="EMBL" id="PKB98846.1"/>
    </source>
</evidence>
<dbReference type="PANTHER" id="PTHR45011:SF1">
    <property type="entry name" value="DAP3-BINDING CELL DEATH ENHANCER 1"/>
    <property type="match status" value="1"/>
</dbReference>
<gene>
    <name evidence="1" type="ORF">RhiirA5_430711</name>
</gene>
<dbReference type="Proteomes" id="UP000232722">
    <property type="component" value="Unassembled WGS sequence"/>
</dbReference>
<dbReference type="Gene3D" id="1.25.40.10">
    <property type="entry name" value="Tetratricopeptide repeat domain"/>
    <property type="match status" value="1"/>
</dbReference>